<dbReference type="PANTHER" id="PTHR47972:SF45">
    <property type="entry name" value="PROTEIN CLARET SEGREGATIONAL"/>
    <property type="match status" value="1"/>
</dbReference>
<reference evidence="9" key="1">
    <citation type="journal article" date="2020" name="Stud. Mycol.">
        <title>101 Dothideomycetes genomes: a test case for predicting lifestyles and emergence of pathogens.</title>
        <authorList>
            <person name="Haridas S."/>
            <person name="Albert R."/>
            <person name="Binder M."/>
            <person name="Bloem J."/>
            <person name="Labutti K."/>
            <person name="Salamov A."/>
            <person name="Andreopoulos B."/>
            <person name="Baker S."/>
            <person name="Barry K."/>
            <person name="Bills G."/>
            <person name="Bluhm B."/>
            <person name="Cannon C."/>
            <person name="Castanera R."/>
            <person name="Culley D."/>
            <person name="Daum C."/>
            <person name="Ezra D."/>
            <person name="Gonzalez J."/>
            <person name="Henrissat B."/>
            <person name="Kuo A."/>
            <person name="Liang C."/>
            <person name="Lipzen A."/>
            <person name="Lutzoni F."/>
            <person name="Magnuson J."/>
            <person name="Mondo S."/>
            <person name="Nolan M."/>
            <person name="Ohm R."/>
            <person name="Pangilinan J."/>
            <person name="Park H.-J."/>
            <person name="Ramirez L."/>
            <person name="Alfaro M."/>
            <person name="Sun H."/>
            <person name="Tritt A."/>
            <person name="Yoshinaga Y."/>
            <person name="Zwiers L.-H."/>
            <person name="Turgeon B."/>
            <person name="Goodwin S."/>
            <person name="Spatafora J."/>
            <person name="Crous P."/>
            <person name="Grigoriev I."/>
        </authorList>
    </citation>
    <scope>NUCLEOTIDE SEQUENCE</scope>
    <source>
        <strain evidence="9">CBS 113389</strain>
    </source>
</reference>
<keyword evidence="9" id="KW-0378">Hydrolase</keyword>
<dbReference type="PROSITE" id="PS00411">
    <property type="entry name" value="KINESIN_MOTOR_1"/>
    <property type="match status" value="1"/>
</dbReference>
<dbReference type="GO" id="GO:0008017">
    <property type="term" value="F:microtubule binding"/>
    <property type="evidence" value="ECO:0007669"/>
    <property type="project" value="InterPro"/>
</dbReference>
<evidence type="ECO:0000256" key="6">
    <source>
        <dbReference type="PROSITE-ProRule" id="PRU00283"/>
    </source>
</evidence>
<evidence type="ECO:0000256" key="5">
    <source>
        <dbReference type="ARBA" id="ARBA00023175"/>
    </source>
</evidence>
<dbReference type="Gene3D" id="3.40.850.10">
    <property type="entry name" value="Kinesin motor domain"/>
    <property type="match status" value="1"/>
</dbReference>
<sequence>MRQQLQDAIDARNETLDRLRTEEVVRRRLNATILELRGNIRVFVREVEPAKVDYPDQGELDGGKEMAVHAPTTLSATGKERNEKHSYGFDRVFGPDATNMQVFEDCRELIQSVVDGYNVSILSYGQTGSGKTFGMSGPKGIIPCAIAMLLTEMQRLQEKGWEYRVEASFVEVYNETLNDLLGDAKTWDDNEDLTASVRPGGKRKEKHEIHHDSVTGKTTQAVQNVLDTAAKNRRVAATKANERSSRSHSVFILTLRGSCSATGESSEGVLNLVDLAGSERLKQSGAEGDRKKETQAINKSLSSLGDVIAALGSRKGDEGQSHIPYRNSKLTYLLQSSLGGTIAGKSSRTLMLLHLSPLQAHWQESRSSLLFGSKVHGTHIGTAKRK</sequence>
<dbReference type="InterPro" id="IPR036961">
    <property type="entry name" value="Kinesin_motor_dom_sf"/>
</dbReference>
<accession>A0A6A6PNJ9</accession>
<keyword evidence="5 6" id="KW-0505">Motor protein</keyword>
<dbReference type="GeneID" id="54477104"/>
<feature type="domain" description="Kinesin motor" evidence="8">
    <location>
        <begin position="39"/>
        <end position="378"/>
    </location>
</feature>
<keyword evidence="3 6" id="KW-0547">Nucleotide-binding</keyword>
<keyword evidence="4 6" id="KW-0067">ATP-binding</keyword>
<organism evidence="9 10">
    <name type="scientific">Neohortaea acidophila</name>
    <dbReference type="NCBI Taxonomy" id="245834"/>
    <lineage>
        <taxon>Eukaryota</taxon>
        <taxon>Fungi</taxon>
        <taxon>Dikarya</taxon>
        <taxon>Ascomycota</taxon>
        <taxon>Pezizomycotina</taxon>
        <taxon>Dothideomycetes</taxon>
        <taxon>Dothideomycetidae</taxon>
        <taxon>Mycosphaerellales</taxon>
        <taxon>Teratosphaeriaceae</taxon>
        <taxon>Neohortaea</taxon>
    </lineage>
</organism>
<evidence type="ECO:0000256" key="4">
    <source>
        <dbReference type="ARBA" id="ARBA00022840"/>
    </source>
</evidence>
<evidence type="ECO:0000256" key="7">
    <source>
        <dbReference type="RuleBase" id="RU000394"/>
    </source>
</evidence>
<dbReference type="InterPro" id="IPR001752">
    <property type="entry name" value="Kinesin_motor_dom"/>
</dbReference>
<comment type="similarity">
    <text evidence="1">Belongs to the TRAFAC class myosin-kinesin ATPase superfamily. Kinesin family. KIN-14 subfamily.</text>
</comment>
<dbReference type="SMART" id="SM00129">
    <property type="entry name" value="KISc"/>
    <property type="match status" value="1"/>
</dbReference>
<feature type="binding site" evidence="6">
    <location>
        <begin position="125"/>
        <end position="132"/>
    </location>
    <ligand>
        <name>ATP</name>
        <dbReference type="ChEBI" id="CHEBI:30616"/>
    </ligand>
</feature>
<keyword evidence="2 7" id="KW-0493">Microtubule</keyword>
<dbReference type="GO" id="GO:0005874">
    <property type="term" value="C:microtubule"/>
    <property type="evidence" value="ECO:0007669"/>
    <property type="project" value="UniProtKB-KW"/>
</dbReference>
<evidence type="ECO:0000256" key="1">
    <source>
        <dbReference type="ARBA" id="ARBA00010899"/>
    </source>
</evidence>
<dbReference type="InterPro" id="IPR027640">
    <property type="entry name" value="Kinesin-like_fam"/>
</dbReference>
<dbReference type="RefSeq" id="XP_033588248.1">
    <property type="nucleotide sequence ID" value="XM_033736102.1"/>
</dbReference>
<evidence type="ECO:0000259" key="8">
    <source>
        <dbReference type="PROSITE" id="PS50067"/>
    </source>
</evidence>
<dbReference type="GO" id="GO:0005524">
    <property type="term" value="F:ATP binding"/>
    <property type="evidence" value="ECO:0007669"/>
    <property type="project" value="UniProtKB-UniRule"/>
</dbReference>
<dbReference type="Pfam" id="PF00225">
    <property type="entry name" value="Kinesin"/>
    <property type="match status" value="1"/>
</dbReference>
<name>A0A6A6PNJ9_9PEZI</name>
<dbReference type="PROSITE" id="PS50067">
    <property type="entry name" value="KINESIN_MOTOR_2"/>
    <property type="match status" value="1"/>
</dbReference>
<dbReference type="SUPFAM" id="SSF52540">
    <property type="entry name" value="P-loop containing nucleoside triphosphate hydrolases"/>
    <property type="match status" value="1"/>
</dbReference>
<keyword evidence="10" id="KW-1185">Reference proteome</keyword>
<gene>
    <name evidence="9" type="ORF">BDY17DRAFT_317445</name>
</gene>
<dbReference type="AlphaFoldDB" id="A0A6A6PNJ9"/>
<protein>
    <recommendedName>
        <fullName evidence="7">Kinesin-like protein</fullName>
    </recommendedName>
</protein>
<evidence type="ECO:0000256" key="3">
    <source>
        <dbReference type="ARBA" id="ARBA00022741"/>
    </source>
</evidence>
<dbReference type="GO" id="GO:0007018">
    <property type="term" value="P:microtubule-based movement"/>
    <property type="evidence" value="ECO:0007669"/>
    <property type="project" value="InterPro"/>
</dbReference>
<dbReference type="PRINTS" id="PR00380">
    <property type="entry name" value="KINESINHEAVY"/>
</dbReference>
<proteinExistence type="inferred from homology"/>
<dbReference type="InterPro" id="IPR027417">
    <property type="entry name" value="P-loop_NTPase"/>
</dbReference>
<dbReference type="OrthoDB" id="3176171at2759"/>
<dbReference type="GO" id="GO:0016787">
    <property type="term" value="F:hydrolase activity"/>
    <property type="evidence" value="ECO:0007669"/>
    <property type="project" value="UniProtKB-KW"/>
</dbReference>
<dbReference type="InterPro" id="IPR019821">
    <property type="entry name" value="Kinesin_motor_CS"/>
</dbReference>
<dbReference type="EMBL" id="MU001637">
    <property type="protein sequence ID" value="KAF2481678.1"/>
    <property type="molecule type" value="Genomic_DNA"/>
</dbReference>
<dbReference type="Proteomes" id="UP000799767">
    <property type="component" value="Unassembled WGS sequence"/>
</dbReference>
<dbReference type="PANTHER" id="PTHR47972">
    <property type="entry name" value="KINESIN-LIKE PROTEIN KLP-3"/>
    <property type="match status" value="1"/>
</dbReference>
<dbReference type="GO" id="GO:0003777">
    <property type="term" value="F:microtubule motor activity"/>
    <property type="evidence" value="ECO:0007669"/>
    <property type="project" value="InterPro"/>
</dbReference>
<evidence type="ECO:0000256" key="2">
    <source>
        <dbReference type="ARBA" id="ARBA00022701"/>
    </source>
</evidence>
<evidence type="ECO:0000313" key="9">
    <source>
        <dbReference type="EMBL" id="KAF2481678.1"/>
    </source>
</evidence>
<evidence type="ECO:0000313" key="10">
    <source>
        <dbReference type="Proteomes" id="UP000799767"/>
    </source>
</evidence>